<accession>S8BSQ5</accession>
<evidence type="ECO:0000256" key="1">
    <source>
        <dbReference type="SAM" id="MobiDB-lite"/>
    </source>
</evidence>
<gene>
    <name evidence="2" type="ORF">M569_17197</name>
</gene>
<dbReference type="EMBL" id="AUSU01010032">
    <property type="protein sequence ID" value="EPS57620.1"/>
    <property type="molecule type" value="Genomic_DNA"/>
</dbReference>
<evidence type="ECO:0000313" key="3">
    <source>
        <dbReference type="Proteomes" id="UP000015453"/>
    </source>
</evidence>
<name>S8BSQ5_9LAMI</name>
<keyword evidence="3" id="KW-1185">Reference proteome</keyword>
<feature type="region of interest" description="Disordered" evidence="1">
    <location>
        <begin position="42"/>
        <end position="71"/>
    </location>
</feature>
<sequence length="71" mass="8141">MLSHPRKLREKGCMIRCSRVMLKLVLNWNSQRLNVLVECRPRKDRASRKPRGPTGYGALVVQGRRTSKGPP</sequence>
<proteinExistence type="predicted"/>
<organism evidence="2 3">
    <name type="scientific">Genlisea aurea</name>
    <dbReference type="NCBI Taxonomy" id="192259"/>
    <lineage>
        <taxon>Eukaryota</taxon>
        <taxon>Viridiplantae</taxon>
        <taxon>Streptophyta</taxon>
        <taxon>Embryophyta</taxon>
        <taxon>Tracheophyta</taxon>
        <taxon>Spermatophyta</taxon>
        <taxon>Magnoliopsida</taxon>
        <taxon>eudicotyledons</taxon>
        <taxon>Gunneridae</taxon>
        <taxon>Pentapetalae</taxon>
        <taxon>asterids</taxon>
        <taxon>lamiids</taxon>
        <taxon>Lamiales</taxon>
        <taxon>Lentibulariaceae</taxon>
        <taxon>Genlisea</taxon>
    </lineage>
</organism>
<evidence type="ECO:0000313" key="2">
    <source>
        <dbReference type="EMBL" id="EPS57620.1"/>
    </source>
</evidence>
<comment type="caution">
    <text evidence="2">The sequence shown here is derived from an EMBL/GenBank/DDBJ whole genome shotgun (WGS) entry which is preliminary data.</text>
</comment>
<feature type="compositionally biased region" description="Basic residues" evidence="1">
    <location>
        <begin position="42"/>
        <end position="51"/>
    </location>
</feature>
<reference evidence="2 3" key="1">
    <citation type="journal article" date="2013" name="BMC Genomics">
        <title>The miniature genome of a carnivorous plant Genlisea aurea contains a low number of genes and short non-coding sequences.</title>
        <authorList>
            <person name="Leushkin E.V."/>
            <person name="Sutormin R.A."/>
            <person name="Nabieva E.R."/>
            <person name="Penin A.A."/>
            <person name="Kondrashov A.S."/>
            <person name="Logacheva M.D."/>
        </authorList>
    </citation>
    <scope>NUCLEOTIDE SEQUENCE [LARGE SCALE GENOMIC DNA]</scope>
</reference>
<protein>
    <submittedName>
        <fullName evidence="2">Uncharacterized protein</fullName>
    </submittedName>
</protein>
<dbReference type="Proteomes" id="UP000015453">
    <property type="component" value="Unassembled WGS sequence"/>
</dbReference>
<dbReference type="AlphaFoldDB" id="S8BSQ5"/>